<protein>
    <recommendedName>
        <fullName evidence="2">GLPGLI family protein</fullName>
    </recommendedName>
</protein>
<sequence length="299" mass="34687">MKIKTFIILLSLFLFWTIIGSPALESTQKIPNREILDSAFFRVFYKVEQRALKDGNPIIITDTMALDIGQNWSSYFFIGQDKTPANKVSPRKIRYSSDAEALEKRLTAKQEVLEVRNLRNNLGESAKIFKNKEKNEIITIDQGPITSFDKFALFRIIEFIPPQQWLISEDTLTILNYPCHKATTVFRGRQYAAWFTLDLPMNEGPWKFYGLPGLILKIADNEKVFELNAIGMQELTDTEIAIDWDFRFVSGYLNGSIKQWQAFRKEKFSRITIGFSDGDAVIYYRSKNPIMYPEMEIIE</sequence>
<name>A0A644YT28_9ZZZZ</name>
<dbReference type="AlphaFoldDB" id="A0A644YT28"/>
<reference evidence="1" key="1">
    <citation type="submission" date="2019-08" db="EMBL/GenBank/DDBJ databases">
        <authorList>
            <person name="Kucharzyk K."/>
            <person name="Murdoch R.W."/>
            <person name="Higgins S."/>
            <person name="Loffler F."/>
        </authorList>
    </citation>
    <scope>NUCLEOTIDE SEQUENCE</scope>
</reference>
<gene>
    <name evidence="1" type="ORF">SDC9_78277</name>
</gene>
<dbReference type="NCBIfam" id="TIGR01200">
    <property type="entry name" value="GLPGLI"/>
    <property type="match status" value="1"/>
</dbReference>
<proteinExistence type="predicted"/>
<evidence type="ECO:0008006" key="2">
    <source>
        <dbReference type="Google" id="ProtNLM"/>
    </source>
</evidence>
<dbReference type="Pfam" id="PF09697">
    <property type="entry name" value="Porph_ging"/>
    <property type="match status" value="1"/>
</dbReference>
<accession>A0A644YT28</accession>
<evidence type="ECO:0000313" key="1">
    <source>
        <dbReference type="EMBL" id="MPM31720.1"/>
    </source>
</evidence>
<organism evidence="1">
    <name type="scientific">bioreactor metagenome</name>
    <dbReference type="NCBI Taxonomy" id="1076179"/>
    <lineage>
        <taxon>unclassified sequences</taxon>
        <taxon>metagenomes</taxon>
        <taxon>ecological metagenomes</taxon>
    </lineage>
</organism>
<dbReference type="EMBL" id="VSSQ01006155">
    <property type="protein sequence ID" value="MPM31720.1"/>
    <property type="molecule type" value="Genomic_DNA"/>
</dbReference>
<comment type="caution">
    <text evidence="1">The sequence shown here is derived from an EMBL/GenBank/DDBJ whole genome shotgun (WGS) entry which is preliminary data.</text>
</comment>
<dbReference type="InterPro" id="IPR005901">
    <property type="entry name" value="GLPGLI"/>
</dbReference>